<feature type="region of interest" description="Disordered" evidence="1">
    <location>
        <begin position="124"/>
        <end position="148"/>
    </location>
</feature>
<evidence type="ECO:0000313" key="2">
    <source>
        <dbReference type="EMBL" id="CAD8779781.1"/>
    </source>
</evidence>
<dbReference type="AlphaFoldDB" id="A0A7S0V546"/>
<dbReference type="EMBL" id="HBFM01022296">
    <property type="protein sequence ID" value="CAD8779781.1"/>
    <property type="molecule type" value="Transcribed_RNA"/>
</dbReference>
<gene>
    <name evidence="2" type="ORF">PPAR00522_LOCUS14486</name>
</gene>
<name>A0A7S0V546_9CHLO</name>
<proteinExistence type="predicted"/>
<reference evidence="2" key="1">
    <citation type="submission" date="2021-01" db="EMBL/GenBank/DDBJ databases">
        <authorList>
            <person name="Corre E."/>
            <person name="Pelletier E."/>
            <person name="Niang G."/>
            <person name="Scheremetjew M."/>
            <person name="Finn R."/>
            <person name="Kale V."/>
            <person name="Holt S."/>
            <person name="Cochrane G."/>
            <person name="Meng A."/>
            <person name="Brown T."/>
            <person name="Cohen L."/>
        </authorList>
    </citation>
    <scope>NUCLEOTIDE SEQUENCE</scope>
    <source>
        <strain evidence="2">SAG 63-3</strain>
    </source>
</reference>
<organism evidence="2">
    <name type="scientific">Polytomella parva</name>
    <dbReference type="NCBI Taxonomy" id="51329"/>
    <lineage>
        <taxon>Eukaryota</taxon>
        <taxon>Viridiplantae</taxon>
        <taxon>Chlorophyta</taxon>
        <taxon>core chlorophytes</taxon>
        <taxon>Chlorophyceae</taxon>
        <taxon>CS clade</taxon>
        <taxon>Chlamydomonadales</taxon>
        <taxon>Chlamydomonadaceae</taxon>
        <taxon>Polytomella</taxon>
    </lineage>
</organism>
<protein>
    <submittedName>
        <fullName evidence="2">Uncharacterized protein</fullName>
    </submittedName>
</protein>
<evidence type="ECO:0000256" key="1">
    <source>
        <dbReference type="SAM" id="MobiDB-lite"/>
    </source>
</evidence>
<accession>A0A7S0V546</accession>
<sequence>MVKKSKKKGPTLITTPEDISSFGFQLNDIVRTPVGLTATVIGVKYDSPEAKETGRVWVKYENGHEAPLEPRLGSGFMNQLGYRRCGEADHIRRDVTQHALEMKKLDDERKVVEEILRCKEQGLPIPENLLPKEKPKKKKKEDKDKKKK</sequence>